<feature type="transmembrane region" description="Helical" evidence="19">
    <location>
        <begin position="705"/>
        <end position="723"/>
    </location>
</feature>
<feature type="transmembrane region" description="Helical" evidence="19">
    <location>
        <begin position="306"/>
        <end position="327"/>
    </location>
</feature>
<evidence type="ECO:0000256" key="8">
    <source>
        <dbReference type="ARBA" id="ARBA00022737"/>
    </source>
</evidence>
<comment type="subcellular location">
    <subcellularLocation>
        <location evidence="1">Endoplasmic reticulum membrane</location>
        <topology evidence="1">Multi-pass membrane protein</topology>
    </subcellularLocation>
</comment>
<evidence type="ECO:0000256" key="15">
    <source>
        <dbReference type="ARBA" id="ARBA00061810"/>
    </source>
</evidence>
<feature type="transmembrane region" description="Helical" evidence="19">
    <location>
        <begin position="735"/>
        <end position="757"/>
    </location>
</feature>
<feature type="domain" description="MIR" evidence="20">
    <location>
        <begin position="362"/>
        <end position="423"/>
    </location>
</feature>
<feature type="transmembrane region" description="Helical" evidence="19">
    <location>
        <begin position="681"/>
        <end position="699"/>
    </location>
</feature>
<evidence type="ECO:0000256" key="19">
    <source>
        <dbReference type="SAM" id="Phobius"/>
    </source>
</evidence>
<dbReference type="Gene3D" id="2.80.10.50">
    <property type="match status" value="1"/>
</dbReference>
<dbReference type="EMBL" id="UFQT01001598">
    <property type="protein sequence ID" value="SSX31108.1"/>
    <property type="molecule type" value="Genomic_DNA"/>
</dbReference>
<dbReference type="GO" id="GO:0004169">
    <property type="term" value="F:dolichyl-phosphate-mannose-protein mannosyltransferase activity"/>
    <property type="evidence" value="ECO:0007669"/>
    <property type="project" value="UniProtKB-EC"/>
</dbReference>
<evidence type="ECO:0000256" key="4">
    <source>
        <dbReference type="ARBA" id="ARBA00012839"/>
    </source>
</evidence>
<keyword evidence="9" id="KW-0256">Endoplasmic reticulum</keyword>
<feature type="transmembrane region" description="Helical" evidence="19">
    <location>
        <begin position="640"/>
        <end position="661"/>
    </location>
</feature>
<evidence type="ECO:0000313" key="22">
    <source>
        <dbReference type="EMBL" id="SSX31108.1"/>
    </source>
</evidence>
<evidence type="ECO:0000256" key="1">
    <source>
        <dbReference type="ARBA" id="ARBA00004477"/>
    </source>
</evidence>
<feature type="transmembrane region" description="Helical" evidence="19">
    <location>
        <begin position="78"/>
        <end position="102"/>
    </location>
</feature>
<dbReference type="InterPro" id="IPR036300">
    <property type="entry name" value="MIR_dom_sf"/>
</dbReference>
<keyword evidence="5" id="KW-0328">Glycosyltransferase</keyword>
<feature type="region of interest" description="Disordered" evidence="18">
    <location>
        <begin position="1"/>
        <end position="22"/>
    </location>
</feature>
<evidence type="ECO:0000256" key="6">
    <source>
        <dbReference type="ARBA" id="ARBA00022679"/>
    </source>
</evidence>
<evidence type="ECO:0000256" key="12">
    <source>
        <dbReference type="ARBA" id="ARBA00045085"/>
    </source>
</evidence>
<dbReference type="OMA" id="NCHLNAP"/>
<dbReference type="Pfam" id="PF16192">
    <property type="entry name" value="PMT_4TMC"/>
    <property type="match status" value="1"/>
</dbReference>
<comment type="function">
    <text evidence="14">Rt/POMT1 and tw/POMT2 function as a protein O-mannosyltransferase in association with each other to generate and maintain normal muscle development.</text>
</comment>
<evidence type="ECO:0000313" key="21">
    <source>
        <dbReference type="EMBL" id="SSX11541.1"/>
    </source>
</evidence>
<dbReference type="InterPro" id="IPR003342">
    <property type="entry name" value="ArnT-like_N"/>
</dbReference>
<feature type="domain" description="MIR" evidence="20">
    <location>
        <begin position="496"/>
        <end position="553"/>
    </location>
</feature>
<organism evidence="21">
    <name type="scientific">Culicoides sonorensis</name>
    <name type="common">Biting midge</name>
    <dbReference type="NCBI Taxonomy" id="179676"/>
    <lineage>
        <taxon>Eukaryota</taxon>
        <taxon>Metazoa</taxon>
        <taxon>Ecdysozoa</taxon>
        <taxon>Arthropoda</taxon>
        <taxon>Hexapoda</taxon>
        <taxon>Insecta</taxon>
        <taxon>Pterygota</taxon>
        <taxon>Neoptera</taxon>
        <taxon>Endopterygota</taxon>
        <taxon>Diptera</taxon>
        <taxon>Nematocera</taxon>
        <taxon>Chironomoidea</taxon>
        <taxon>Ceratopogonidae</taxon>
        <taxon>Ceratopogoninae</taxon>
        <taxon>Culicoides</taxon>
        <taxon>Monoculicoides</taxon>
    </lineage>
</organism>
<reference evidence="21" key="1">
    <citation type="submission" date="2018-04" db="EMBL/GenBank/DDBJ databases">
        <authorList>
            <person name="Go L.Y."/>
            <person name="Mitchell J.A."/>
        </authorList>
    </citation>
    <scope>NUCLEOTIDE SEQUENCE</scope>
    <source>
        <tissue evidence="21">Whole organism</tissue>
    </source>
</reference>
<evidence type="ECO:0000259" key="20">
    <source>
        <dbReference type="PROSITE" id="PS50919"/>
    </source>
</evidence>
<evidence type="ECO:0000256" key="18">
    <source>
        <dbReference type="SAM" id="MobiDB-lite"/>
    </source>
</evidence>
<dbReference type="Pfam" id="PF02366">
    <property type="entry name" value="PMT"/>
    <property type="match status" value="1"/>
</dbReference>
<evidence type="ECO:0000256" key="7">
    <source>
        <dbReference type="ARBA" id="ARBA00022692"/>
    </source>
</evidence>
<gene>
    <name evidence="21" type="primary">CSON003299</name>
</gene>
<dbReference type="SMART" id="SM00472">
    <property type="entry name" value="MIR"/>
    <property type="match status" value="3"/>
</dbReference>
<comment type="similarity">
    <text evidence="3">Belongs to the glycosyltransferase 39 family.</text>
</comment>
<dbReference type="CDD" id="cd23281">
    <property type="entry name" value="beta-trefoil_MIR_POMT1"/>
    <property type="match status" value="1"/>
</dbReference>
<name>A0A336L2C7_CULSO</name>
<evidence type="ECO:0000256" key="2">
    <source>
        <dbReference type="ARBA" id="ARBA00004922"/>
    </source>
</evidence>
<dbReference type="GO" id="GO:0005789">
    <property type="term" value="C:endoplasmic reticulum membrane"/>
    <property type="evidence" value="ECO:0007669"/>
    <property type="project" value="UniProtKB-SubCell"/>
</dbReference>
<feature type="transmembrane region" description="Helical" evidence="19">
    <location>
        <begin position="252"/>
        <end position="285"/>
    </location>
</feature>
<comment type="catalytic activity">
    <reaction evidence="12">
        <text>a di-trans,poly-cis-dolichyl beta-D-mannosyl phosphate + L-threonyl-[protein] = 3-O-(alpha-D-mannosyl)-L-threonyl-[protein] + a di-trans,poly-cis-dolichyl phosphate + H(+)</text>
        <dbReference type="Rhea" id="RHEA:53396"/>
        <dbReference type="Rhea" id="RHEA-COMP:11060"/>
        <dbReference type="Rhea" id="RHEA-COMP:13547"/>
        <dbReference type="Rhea" id="RHEA-COMP:19498"/>
        <dbReference type="Rhea" id="RHEA-COMP:19501"/>
        <dbReference type="ChEBI" id="CHEBI:15378"/>
        <dbReference type="ChEBI" id="CHEBI:30013"/>
        <dbReference type="ChEBI" id="CHEBI:57683"/>
        <dbReference type="ChEBI" id="CHEBI:58211"/>
        <dbReference type="ChEBI" id="CHEBI:137323"/>
        <dbReference type="EC" id="2.4.1.109"/>
    </reaction>
</comment>
<keyword evidence="7 19" id="KW-0812">Transmembrane</keyword>
<dbReference type="InterPro" id="IPR016093">
    <property type="entry name" value="MIR_motif"/>
</dbReference>
<evidence type="ECO:0000256" key="14">
    <source>
        <dbReference type="ARBA" id="ARBA00059310"/>
    </source>
</evidence>
<keyword evidence="6" id="KW-0808">Transferase</keyword>
<feature type="transmembrane region" description="Helical" evidence="19">
    <location>
        <begin position="221"/>
        <end position="240"/>
    </location>
</feature>
<dbReference type="PANTHER" id="PTHR10050:SF51">
    <property type="entry name" value="PROTEIN O-MANNOSYL-TRANSFERASE 1"/>
    <property type="match status" value="1"/>
</dbReference>
<dbReference type="FunFam" id="2.80.10.50:FF:000012">
    <property type="entry name" value="Protein O-mannosyl-transferase 1"/>
    <property type="match status" value="1"/>
</dbReference>
<keyword evidence="11 19" id="KW-0472">Membrane</keyword>
<comment type="pathway">
    <text evidence="2">Protein modification; protein glycosylation.</text>
</comment>
<evidence type="ECO:0000256" key="16">
    <source>
        <dbReference type="ARBA" id="ARBA00073145"/>
    </source>
</evidence>
<dbReference type="VEuPathDB" id="VectorBase:CSON003299"/>
<feature type="domain" description="MIR" evidence="20">
    <location>
        <begin position="434"/>
        <end position="491"/>
    </location>
</feature>
<dbReference type="InterPro" id="IPR027005">
    <property type="entry name" value="PMT-like"/>
</dbReference>
<dbReference type="Pfam" id="PF02815">
    <property type="entry name" value="MIR"/>
    <property type="match status" value="1"/>
</dbReference>
<feature type="transmembrane region" description="Helical" evidence="19">
    <location>
        <begin position="171"/>
        <end position="192"/>
    </location>
</feature>
<sequence length="793" mass="91435">MSEETVRKRKSRGKAAPRNEEMLKEVNERLEDESNEPIIEEKIEKILNDEKLSKLHVKGSQKPDQINSTTIETKNDTYLTISISFDIVTLLLFSVSFITRIWKLWIPNNVVFDELHYGKYVSLYMKNIFFFDQHPPLGKQLIAGAAFLTGYDGNYTFSKIGAEYSSNVPIFALRFVPALCGSLLAPVVYKLLLQLKVSRIASVLGGALIILDNALLTQSRFILMESMLILFSVLGILFLMKFLETRPFYPSWWLSGICAAIFLSSAISVKYVGIYAVYHAFLLICRRLWELLKDKSLSDFNLTLRTFVTGLLFAFVISLVYITSFYYHLQILHKAGPHDSVMTSAFQASLDGGLASITKGQPINVVHGSQITLRHTHGRTCWLHSHVAVYPVRYPDNRGSSHQQQVTCYSFKDVNNWWIVKKPDIPNLVVGDQPEVIRDGDEIQLVHGITSRALNSHDVAAPMSPQCQEVTCYIDYNVSMPAQILWRVDILNKQQPNEIWHAITSQVRLIHVTTGLALRFSGKQLPDWGYNQHEVVADKIIDQPDTIWNVEEHRYTKGSDQKEQMLQMIKEEMIPTAPTKLSFFQKFIELQMKMMWYADKTGLTHMYSSEVFEWPLMSKGIAYWVAKDSNAQIHLLGNVLIWYSGTISLLLYSGLLVFYILRRCRNCYDITQDEFSRFTRAGEVFMMGYLLHFLPYFFVERTLFLHNYLPALVFKIMLLAFVIDHLHQLFSRLKSLIFCVAFDIFVTFWFIGVIYVYSKFSVLSYGTTRLSANDIIALRWKDTWDFILHKDFV</sequence>
<evidence type="ECO:0000256" key="10">
    <source>
        <dbReference type="ARBA" id="ARBA00022989"/>
    </source>
</evidence>
<dbReference type="EC" id="2.4.1.109" evidence="4"/>
<dbReference type="UniPathway" id="UPA00378"/>
<dbReference type="PROSITE" id="PS50919">
    <property type="entry name" value="MIR"/>
    <property type="match status" value="3"/>
</dbReference>
<evidence type="ECO:0000256" key="13">
    <source>
        <dbReference type="ARBA" id="ARBA00045102"/>
    </source>
</evidence>
<keyword evidence="10 19" id="KW-1133">Transmembrane helix</keyword>
<dbReference type="EMBL" id="UFQS01001598">
    <property type="protein sequence ID" value="SSX11541.1"/>
    <property type="molecule type" value="Genomic_DNA"/>
</dbReference>
<dbReference type="PANTHER" id="PTHR10050">
    <property type="entry name" value="DOLICHYL-PHOSPHATE-MANNOSE--PROTEIN MANNOSYLTRANSFERASE"/>
    <property type="match status" value="1"/>
</dbReference>
<proteinExistence type="inferred from homology"/>
<evidence type="ECO:0000256" key="17">
    <source>
        <dbReference type="ARBA" id="ARBA00079036"/>
    </source>
</evidence>
<evidence type="ECO:0000256" key="9">
    <source>
        <dbReference type="ARBA" id="ARBA00022824"/>
    </source>
</evidence>
<accession>A0A336L2C7</accession>
<keyword evidence="8" id="KW-0677">Repeat</keyword>
<reference evidence="22" key="2">
    <citation type="submission" date="2018-07" db="EMBL/GenBank/DDBJ databases">
        <authorList>
            <person name="Quirk P.G."/>
            <person name="Krulwich T.A."/>
        </authorList>
    </citation>
    <scope>NUCLEOTIDE SEQUENCE</scope>
</reference>
<evidence type="ECO:0000256" key="5">
    <source>
        <dbReference type="ARBA" id="ARBA00022676"/>
    </source>
</evidence>
<evidence type="ECO:0000256" key="11">
    <source>
        <dbReference type="ARBA" id="ARBA00023136"/>
    </source>
</evidence>
<dbReference type="InterPro" id="IPR032421">
    <property type="entry name" value="PMT_4TMC"/>
</dbReference>
<comment type="catalytic activity">
    <reaction evidence="13">
        <text>a di-trans,poly-cis-dolichyl beta-D-mannosyl phosphate + L-seryl-[protein] = 3-O-(alpha-D-mannosyl)-L-seryl-[protein] + a di-trans,poly-cis-dolichyl phosphate + H(+)</text>
        <dbReference type="Rhea" id="RHEA:17377"/>
        <dbReference type="Rhea" id="RHEA-COMP:9863"/>
        <dbReference type="Rhea" id="RHEA-COMP:13546"/>
        <dbReference type="Rhea" id="RHEA-COMP:19498"/>
        <dbReference type="Rhea" id="RHEA-COMP:19501"/>
        <dbReference type="ChEBI" id="CHEBI:15378"/>
        <dbReference type="ChEBI" id="CHEBI:29999"/>
        <dbReference type="ChEBI" id="CHEBI:57683"/>
        <dbReference type="ChEBI" id="CHEBI:58211"/>
        <dbReference type="ChEBI" id="CHEBI:137321"/>
        <dbReference type="EC" id="2.4.1.109"/>
    </reaction>
</comment>
<comment type="subunit">
    <text evidence="15">Interacts with tw/POMT2.</text>
</comment>
<dbReference type="AlphaFoldDB" id="A0A336L2C7"/>
<evidence type="ECO:0000256" key="3">
    <source>
        <dbReference type="ARBA" id="ARBA00007222"/>
    </source>
</evidence>
<protein>
    <recommendedName>
        <fullName evidence="16">Protein O-mannosyltransferase 1</fullName>
        <ecNumber evidence="4">2.4.1.109</ecNumber>
    </recommendedName>
    <alternativeName>
        <fullName evidence="17">Protein rotated abdomen</fullName>
    </alternativeName>
</protein>
<dbReference type="SUPFAM" id="SSF82109">
    <property type="entry name" value="MIR domain"/>
    <property type="match status" value="1"/>
</dbReference>